<proteinExistence type="predicted"/>
<dbReference type="PRINTS" id="PR00368">
    <property type="entry name" value="FADPNR"/>
</dbReference>
<dbReference type="Gene3D" id="3.50.50.60">
    <property type="entry name" value="FAD/NAD(P)-binding domain"/>
    <property type="match status" value="2"/>
</dbReference>
<protein>
    <submittedName>
        <fullName evidence="4">NAD(P)/FAD-dependent oxidoreductase</fullName>
    </submittedName>
</protein>
<keyword evidence="5" id="KW-1185">Reference proteome</keyword>
<keyword evidence="1" id="KW-0285">Flavoprotein</keyword>
<feature type="domain" description="FAD/NAD(P)-binding" evidence="3">
    <location>
        <begin position="9"/>
        <end position="231"/>
    </location>
</feature>
<evidence type="ECO:0000256" key="2">
    <source>
        <dbReference type="ARBA" id="ARBA00023002"/>
    </source>
</evidence>
<dbReference type="RefSeq" id="WP_207566216.1">
    <property type="nucleotide sequence ID" value="NZ_CP071446.1"/>
</dbReference>
<accession>A0ABX7S6M2</accession>
<dbReference type="SUPFAM" id="SSF51905">
    <property type="entry name" value="FAD/NAD(P)-binding domain"/>
    <property type="match status" value="1"/>
</dbReference>
<evidence type="ECO:0000313" key="4">
    <source>
        <dbReference type="EMBL" id="QTA37491.1"/>
    </source>
</evidence>
<evidence type="ECO:0000259" key="3">
    <source>
        <dbReference type="Pfam" id="PF07992"/>
    </source>
</evidence>
<keyword evidence="2" id="KW-0560">Oxidoreductase</keyword>
<gene>
    <name evidence="4" type="ORF">JYK00_07070</name>
</gene>
<dbReference type="InterPro" id="IPR023753">
    <property type="entry name" value="FAD/NAD-binding_dom"/>
</dbReference>
<dbReference type="EMBL" id="CP071446">
    <property type="protein sequence ID" value="QTA37491.1"/>
    <property type="molecule type" value="Genomic_DNA"/>
</dbReference>
<reference evidence="4 5" key="1">
    <citation type="submission" date="2021-03" db="EMBL/GenBank/DDBJ databases">
        <title>Thermosipho ferrireducens sp.nov., an anaerobic thermophilic iron-reducing bacterium isolated from a deep-sea hydrothermal sulfide deposits.</title>
        <authorList>
            <person name="Zeng X."/>
            <person name="Chen Y."/>
            <person name="Shao Z."/>
        </authorList>
    </citation>
    <scope>NUCLEOTIDE SEQUENCE [LARGE SCALE GENOMIC DNA]</scope>
    <source>
        <strain evidence="4 5">JL129W03</strain>
    </source>
</reference>
<evidence type="ECO:0000313" key="5">
    <source>
        <dbReference type="Proteomes" id="UP000671862"/>
    </source>
</evidence>
<dbReference type="Proteomes" id="UP000671862">
    <property type="component" value="Chromosome"/>
</dbReference>
<dbReference type="InterPro" id="IPR036188">
    <property type="entry name" value="FAD/NAD-bd_sf"/>
</dbReference>
<organism evidence="4 5">
    <name type="scientific">Thermosipho ferrireducens</name>
    <dbReference type="NCBI Taxonomy" id="2571116"/>
    <lineage>
        <taxon>Bacteria</taxon>
        <taxon>Thermotogati</taxon>
        <taxon>Thermotogota</taxon>
        <taxon>Thermotogae</taxon>
        <taxon>Thermotogales</taxon>
        <taxon>Fervidobacteriaceae</taxon>
        <taxon>Thermosipho</taxon>
    </lineage>
</organism>
<dbReference type="PRINTS" id="PR00469">
    <property type="entry name" value="PNDRDTASEII"/>
</dbReference>
<dbReference type="InterPro" id="IPR050097">
    <property type="entry name" value="Ferredoxin-NADP_redctase_2"/>
</dbReference>
<dbReference type="PANTHER" id="PTHR48105">
    <property type="entry name" value="THIOREDOXIN REDUCTASE 1-RELATED-RELATED"/>
    <property type="match status" value="1"/>
</dbReference>
<evidence type="ECO:0000256" key="1">
    <source>
        <dbReference type="ARBA" id="ARBA00022630"/>
    </source>
</evidence>
<dbReference type="Pfam" id="PF07992">
    <property type="entry name" value="Pyr_redox_2"/>
    <property type="match status" value="1"/>
</dbReference>
<sequence>MAHFTAPRIGIVGAGPAGISAGIFLKRYNFNVTIFEKKAIGGLISNAWRVENIPIMEPASGETIVNMFKKYISLYNVPIIFEEVLKVTETTITTNKSSYKFDEIIIASGTNPKRIQEFELCDKKIVYEFRDLPDSFDSLAIYGAGDVAFDGAIKAKLSGIRVHIFNRSKKIRALERLVSLALKLGVVYHEEEPIIEVTRENNNVILKTSKNTYKFNSMLIAIGRTGNTDFVKTKSVYVVGDAAHPEIRQASIAIGDGIKIAMKIIQKYKNMST</sequence>
<name>A0ABX7S6M2_9BACT</name>